<dbReference type="Gene3D" id="6.10.250.690">
    <property type="match status" value="1"/>
</dbReference>
<dbReference type="GO" id="GO:0032993">
    <property type="term" value="C:protein-DNA complex"/>
    <property type="evidence" value="ECO:0007669"/>
    <property type="project" value="TreeGrafter"/>
</dbReference>
<dbReference type="GO" id="GO:0000976">
    <property type="term" value="F:transcription cis-regulatory region binding"/>
    <property type="evidence" value="ECO:0007669"/>
    <property type="project" value="TreeGrafter"/>
</dbReference>
<gene>
    <name evidence="10" type="ORF">J2T55_001611</name>
</gene>
<keyword evidence="11" id="KW-1185">Reference proteome</keyword>
<accession>A0AAE3L5M4</accession>
<evidence type="ECO:0000259" key="9">
    <source>
        <dbReference type="PROSITE" id="PS51755"/>
    </source>
</evidence>
<dbReference type="SMART" id="SM00862">
    <property type="entry name" value="Trans_reg_C"/>
    <property type="match status" value="1"/>
</dbReference>
<evidence type="ECO:0000256" key="6">
    <source>
        <dbReference type="PROSITE-ProRule" id="PRU00169"/>
    </source>
</evidence>
<dbReference type="RefSeq" id="WP_259055441.1">
    <property type="nucleotide sequence ID" value="NZ_JANUCT010000010.1"/>
</dbReference>
<dbReference type="InterPro" id="IPR001867">
    <property type="entry name" value="OmpR/PhoB-type_DNA-bd"/>
</dbReference>
<dbReference type="Gene3D" id="3.40.50.2300">
    <property type="match status" value="1"/>
</dbReference>
<dbReference type="CDD" id="cd00383">
    <property type="entry name" value="trans_reg_C"/>
    <property type="match status" value="1"/>
</dbReference>
<dbReference type="Pfam" id="PF00072">
    <property type="entry name" value="Response_reg"/>
    <property type="match status" value="1"/>
</dbReference>
<reference evidence="10" key="1">
    <citation type="submission" date="2022-08" db="EMBL/GenBank/DDBJ databases">
        <title>Genomic Encyclopedia of Type Strains, Phase III (KMG-III): the genomes of soil and plant-associated and newly described type strains.</title>
        <authorList>
            <person name="Whitman W."/>
        </authorList>
    </citation>
    <scope>NUCLEOTIDE SEQUENCE</scope>
    <source>
        <strain evidence="10">HMT 1</strain>
    </source>
</reference>
<feature type="DNA-binding region" description="OmpR/PhoB-type" evidence="7">
    <location>
        <begin position="124"/>
        <end position="219"/>
    </location>
</feature>
<evidence type="ECO:0000259" key="8">
    <source>
        <dbReference type="PROSITE" id="PS50110"/>
    </source>
</evidence>
<dbReference type="GO" id="GO:0006355">
    <property type="term" value="P:regulation of DNA-templated transcription"/>
    <property type="evidence" value="ECO:0007669"/>
    <property type="project" value="InterPro"/>
</dbReference>
<organism evidence="10 11">
    <name type="scientific">Methylohalomonas lacus</name>
    <dbReference type="NCBI Taxonomy" id="398773"/>
    <lineage>
        <taxon>Bacteria</taxon>
        <taxon>Pseudomonadati</taxon>
        <taxon>Pseudomonadota</taxon>
        <taxon>Gammaproteobacteria</taxon>
        <taxon>Methylohalomonadales</taxon>
        <taxon>Methylohalomonadaceae</taxon>
        <taxon>Methylohalomonas</taxon>
    </lineage>
</organism>
<dbReference type="PROSITE" id="PS51755">
    <property type="entry name" value="OMPR_PHOB"/>
    <property type="match status" value="1"/>
</dbReference>
<protein>
    <submittedName>
        <fullName evidence="10">DNA-binding response OmpR family regulator</fullName>
    </submittedName>
</protein>
<dbReference type="SMART" id="SM00448">
    <property type="entry name" value="REC"/>
    <property type="match status" value="1"/>
</dbReference>
<dbReference type="InterPro" id="IPR011006">
    <property type="entry name" value="CheY-like_superfamily"/>
</dbReference>
<dbReference type="SUPFAM" id="SSF52172">
    <property type="entry name" value="CheY-like"/>
    <property type="match status" value="1"/>
</dbReference>
<dbReference type="EMBL" id="JANUCT010000010">
    <property type="protein sequence ID" value="MCS3903582.1"/>
    <property type="molecule type" value="Genomic_DNA"/>
</dbReference>
<dbReference type="InterPro" id="IPR016032">
    <property type="entry name" value="Sig_transdc_resp-reg_C-effctor"/>
</dbReference>
<dbReference type="CDD" id="cd19934">
    <property type="entry name" value="REC_OmpR_EcPhoP-like"/>
    <property type="match status" value="1"/>
</dbReference>
<dbReference type="FunFam" id="3.40.50.2300:FF:000002">
    <property type="entry name" value="DNA-binding response regulator PhoP"/>
    <property type="match status" value="1"/>
</dbReference>
<dbReference type="PANTHER" id="PTHR48111">
    <property type="entry name" value="REGULATOR OF RPOS"/>
    <property type="match status" value="1"/>
</dbReference>
<dbReference type="PANTHER" id="PTHR48111:SF37">
    <property type="entry name" value="RESPONSE REGULATOR PROTEIN CARR"/>
    <property type="match status" value="1"/>
</dbReference>
<evidence type="ECO:0000256" key="3">
    <source>
        <dbReference type="ARBA" id="ARBA00023015"/>
    </source>
</evidence>
<evidence type="ECO:0000256" key="1">
    <source>
        <dbReference type="ARBA" id="ARBA00022553"/>
    </source>
</evidence>
<feature type="domain" description="OmpR/PhoB-type" evidence="9">
    <location>
        <begin position="124"/>
        <end position="219"/>
    </location>
</feature>
<dbReference type="GO" id="GO:0000156">
    <property type="term" value="F:phosphorelay response regulator activity"/>
    <property type="evidence" value="ECO:0007669"/>
    <property type="project" value="TreeGrafter"/>
</dbReference>
<evidence type="ECO:0000256" key="7">
    <source>
        <dbReference type="PROSITE-ProRule" id="PRU01091"/>
    </source>
</evidence>
<evidence type="ECO:0000313" key="10">
    <source>
        <dbReference type="EMBL" id="MCS3903582.1"/>
    </source>
</evidence>
<keyword evidence="2" id="KW-0902">Two-component regulatory system</keyword>
<keyword evidence="3" id="KW-0805">Transcription regulation</keyword>
<dbReference type="InterPro" id="IPR039420">
    <property type="entry name" value="WalR-like"/>
</dbReference>
<sequence length="226" mass="25486">MRLLLIEDDQDLQTELRNSLRSAGFAVDIANNGADGEFLGSTEPYDVVILDLGLPRLSGMEVLRTWREQQNDVPVVILTARDAWHEKVDGFKAGADDYLGKPFHTEELLARIQAVLRRRHGQAQPSLSVAGLTLEPESQSISNNTGQTFSLTGMEYRLLYYLMSHPGRVLSKSRLAEHIYDGEHESDSNTIEVYIRRLRNKLGDGVIQTRRGQGYVFVQDSNNNDR</sequence>
<evidence type="ECO:0000313" key="11">
    <source>
        <dbReference type="Proteomes" id="UP001204445"/>
    </source>
</evidence>
<keyword evidence="1 6" id="KW-0597">Phosphoprotein</keyword>
<dbReference type="SUPFAM" id="SSF46894">
    <property type="entry name" value="C-terminal effector domain of the bipartite response regulators"/>
    <property type="match status" value="1"/>
</dbReference>
<keyword evidence="4 7" id="KW-0238">DNA-binding</keyword>
<feature type="modified residue" description="4-aspartylphosphate" evidence="6">
    <location>
        <position position="51"/>
    </location>
</feature>
<proteinExistence type="predicted"/>
<evidence type="ECO:0000256" key="5">
    <source>
        <dbReference type="ARBA" id="ARBA00023163"/>
    </source>
</evidence>
<dbReference type="GO" id="GO:0005829">
    <property type="term" value="C:cytosol"/>
    <property type="evidence" value="ECO:0007669"/>
    <property type="project" value="TreeGrafter"/>
</dbReference>
<dbReference type="AlphaFoldDB" id="A0AAE3L5M4"/>
<feature type="domain" description="Response regulatory" evidence="8">
    <location>
        <begin position="2"/>
        <end position="116"/>
    </location>
</feature>
<dbReference type="InterPro" id="IPR036388">
    <property type="entry name" value="WH-like_DNA-bd_sf"/>
</dbReference>
<keyword evidence="5" id="KW-0804">Transcription</keyword>
<name>A0AAE3L5M4_9GAMM</name>
<evidence type="ECO:0000256" key="4">
    <source>
        <dbReference type="ARBA" id="ARBA00023125"/>
    </source>
</evidence>
<comment type="caution">
    <text evidence="10">The sequence shown here is derived from an EMBL/GenBank/DDBJ whole genome shotgun (WGS) entry which is preliminary data.</text>
</comment>
<dbReference type="PROSITE" id="PS50110">
    <property type="entry name" value="RESPONSE_REGULATORY"/>
    <property type="match status" value="1"/>
</dbReference>
<dbReference type="Pfam" id="PF00486">
    <property type="entry name" value="Trans_reg_C"/>
    <property type="match status" value="1"/>
</dbReference>
<dbReference type="InterPro" id="IPR001789">
    <property type="entry name" value="Sig_transdc_resp-reg_receiver"/>
</dbReference>
<dbReference type="Proteomes" id="UP001204445">
    <property type="component" value="Unassembled WGS sequence"/>
</dbReference>
<evidence type="ECO:0000256" key="2">
    <source>
        <dbReference type="ARBA" id="ARBA00023012"/>
    </source>
</evidence>
<dbReference type="Gene3D" id="1.10.10.10">
    <property type="entry name" value="Winged helix-like DNA-binding domain superfamily/Winged helix DNA-binding domain"/>
    <property type="match status" value="1"/>
</dbReference>